<gene>
    <name evidence="1" type="ORF">chiPu_0023822</name>
</gene>
<evidence type="ECO:0000313" key="1">
    <source>
        <dbReference type="EMBL" id="GCC39465.1"/>
    </source>
</evidence>
<evidence type="ECO:0000313" key="2">
    <source>
        <dbReference type="Proteomes" id="UP000287033"/>
    </source>
</evidence>
<reference evidence="1 2" key="1">
    <citation type="journal article" date="2018" name="Nat. Ecol. Evol.">
        <title>Shark genomes provide insights into elasmobranch evolution and the origin of vertebrates.</title>
        <authorList>
            <person name="Hara Y"/>
            <person name="Yamaguchi K"/>
            <person name="Onimaru K"/>
            <person name="Kadota M"/>
            <person name="Koyanagi M"/>
            <person name="Keeley SD"/>
            <person name="Tatsumi K"/>
            <person name="Tanaka K"/>
            <person name="Motone F"/>
            <person name="Kageyama Y"/>
            <person name="Nozu R"/>
            <person name="Adachi N"/>
            <person name="Nishimura O"/>
            <person name="Nakagawa R"/>
            <person name="Tanegashima C"/>
            <person name="Kiyatake I"/>
            <person name="Matsumoto R"/>
            <person name="Murakumo K"/>
            <person name="Nishida K"/>
            <person name="Terakita A"/>
            <person name="Kuratani S"/>
            <person name="Sato K"/>
            <person name="Hyodo S Kuraku.S."/>
        </authorList>
    </citation>
    <scope>NUCLEOTIDE SEQUENCE [LARGE SCALE GENOMIC DNA]</scope>
</reference>
<dbReference type="STRING" id="137246.A0A401TA33"/>
<keyword evidence="2" id="KW-1185">Reference proteome</keyword>
<dbReference type="EMBL" id="BEZZ01027557">
    <property type="protein sequence ID" value="GCC39465.1"/>
    <property type="molecule type" value="Genomic_DNA"/>
</dbReference>
<dbReference type="OrthoDB" id="329563at2759"/>
<proteinExistence type="predicted"/>
<dbReference type="AlphaFoldDB" id="A0A401TA33"/>
<protein>
    <submittedName>
        <fullName evidence="1">Uncharacterized protein</fullName>
    </submittedName>
</protein>
<dbReference type="Gene3D" id="1.25.40.10">
    <property type="entry name" value="Tetratricopeptide repeat domain"/>
    <property type="match status" value="1"/>
</dbReference>
<dbReference type="InterPro" id="IPR011990">
    <property type="entry name" value="TPR-like_helical_dom_sf"/>
</dbReference>
<name>A0A401TA33_CHIPU</name>
<accession>A0A401TA33</accession>
<organism evidence="1 2">
    <name type="scientific">Chiloscyllium punctatum</name>
    <name type="common">Brownbanded bambooshark</name>
    <name type="synonym">Hemiscyllium punctatum</name>
    <dbReference type="NCBI Taxonomy" id="137246"/>
    <lineage>
        <taxon>Eukaryota</taxon>
        <taxon>Metazoa</taxon>
        <taxon>Chordata</taxon>
        <taxon>Craniata</taxon>
        <taxon>Vertebrata</taxon>
        <taxon>Chondrichthyes</taxon>
        <taxon>Elasmobranchii</taxon>
        <taxon>Galeomorphii</taxon>
        <taxon>Galeoidea</taxon>
        <taxon>Orectolobiformes</taxon>
        <taxon>Hemiscylliidae</taxon>
        <taxon>Chiloscyllium</taxon>
    </lineage>
</organism>
<dbReference type="Proteomes" id="UP000287033">
    <property type="component" value="Unassembled WGS sequence"/>
</dbReference>
<sequence>MAKGSECYQKSLSLNPFLWSPFESLCEIGEKPDPDQTFKLTSLQNFSSYQPSLCMPMVLNHSMQHRQPDTVLMETPQDTI</sequence>
<feature type="non-terminal residue" evidence="1">
    <location>
        <position position="80"/>
    </location>
</feature>
<comment type="caution">
    <text evidence="1">The sequence shown here is derived from an EMBL/GenBank/DDBJ whole genome shotgun (WGS) entry which is preliminary data.</text>
</comment>